<sequence>MTTLTVPHGRTARRLEWPFLPPHVRALVAERCGSPVVEARSMTGGFTPGFASVLTCADGSQHFVKAASVVAQRTFADSYREEARRLGALPATVPAPRLRWWHDGEDWVVLGIEHVEHTTPPRPWSETDLDRVVAALEHAATALTPAPDEPALVPLAEEVADWPAYWDRVRLQDLGRGLRLPGFDEHLDEAARLARLAPSVTVGDTLVHTDVRDDNVLLAADGRVLLCDWNWPARGAAWFDTVALLIGAWGDGLDADAVLARASLTRDVPNDHVDAVIALHAGYFLLMQAQRVPPTSPFLRTAQRLDAEVSWGWLADRRGWS</sequence>
<name>A0ABT8EXD3_9ACTN</name>
<evidence type="ECO:0000313" key="2">
    <source>
        <dbReference type="Proteomes" id="UP001168537"/>
    </source>
</evidence>
<comment type="caution">
    <text evidence="1">The sequence shown here is derived from an EMBL/GenBank/DDBJ whole genome shotgun (WGS) entry which is preliminary data.</text>
</comment>
<dbReference type="Proteomes" id="UP001168537">
    <property type="component" value="Unassembled WGS sequence"/>
</dbReference>
<dbReference type="SUPFAM" id="SSF56112">
    <property type="entry name" value="Protein kinase-like (PK-like)"/>
    <property type="match status" value="1"/>
</dbReference>
<evidence type="ECO:0000313" key="1">
    <source>
        <dbReference type="EMBL" id="MDN4162838.1"/>
    </source>
</evidence>
<evidence type="ECO:0008006" key="3">
    <source>
        <dbReference type="Google" id="ProtNLM"/>
    </source>
</evidence>
<gene>
    <name evidence="1" type="ORF">QWY29_15830</name>
</gene>
<accession>A0ABT8EXD3</accession>
<organism evidence="1 2">
    <name type="scientific">Nocardioides abyssi</name>
    <dbReference type="NCBI Taxonomy" id="3058370"/>
    <lineage>
        <taxon>Bacteria</taxon>
        <taxon>Bacillati</taxon>
        <taxon>Actinomycetota</taxon>
        <taxon>Actinomycetes</taxon>
        <taxon>Propionibacteriales</taxon>
        <taxon>Nocardioidaceae</taxon>
        <taxon>Nocardioides</taxon>
    </lineage>
</organism>
<proteinExistence type="predicted"/>
<keyword evidence="2" id="KW-1185">Reference proteome</keyword>
<dbReference type="RefSeq" id="WP_300961980.1">
    <property type="nucleotide sequence ID" value="NZ_JAUHJR010000007.1"/>
</dbReference>
<dbReference type="EMBL" id="JAUHJR010000007">
    <property type="protein sequence ID" value="MDN4162838.1"/>
    <property type="molecule type" value="Genomic_DNA"/>
</dbReference>
<reference evidence="1" key="1">
    <citation type="submission" date="2023-06" db="EMBL/GenBank/DDBJ databases">
        <title>Draft genome sequence of Nocardioides sp. SOB72.</title>
        <authorList>
            <person name="Zhang G."/>
        </authorList>
    </citation>
    <scope>NUCLEOTIDE SEQUENCE</scope>
    <source>
        <strain evidence="1">SOB72</strain>
    </source>
</reference>
<dbReference type="InterPro" id="IPR011009">
    <property type="entry name" value="Kinase-like_dom_sf"/>
</dbReference>
<protein>
    <recommendedName>
        <fullName evidence="3">Aminoglycoside phosphotransferase family protein</fullName>
    </recommendedName>
</protein>